<comment type="caution">
    <text evidence="2">The sequence shown here is derived from an EMBL/GenBank/DDBJ whole genome shotgun (WGS) entry which is preliminary data.</text>
</comment>
<keyword evidence="3" id="KW-1185">Reference proteome</keyword>
<proteinExistence type="predicted"/>
<evidence type="ECO:0000313" key="3">
    <source>
        <dbReference type="Proteomes" id="UP001305779"/>
    </source>
</evidence>
<organism evidence="2 3">
    <name type="scientific">Zasmidium cellare</name>
    <name type="common">Wine cellar mold</name>
    <name type="synonym">Racodium cellare</name>
    <dbReference type="NCBI Taxonomy" id="395010"/>
    <lineage>
        <taxon>Eukaryota</taxon>
        <taxon>Fungi</taxon>
        <taxon>Dikarya</taxon>
        <taxon>Ascomycota</taxon>
        <taxon>Pezizomycotina</taxon>
        <taxon>Dothideomycetes</taxon>
        <taxon>Dothideomycetidae</taxon>
        <taxon>Mycosphaerellales</taxon>
        <taxon>Mycosphaerellaceae</taxon>
        <taxon>Zasmidium</taxon>
    </lineage>
</organism>
<name>A0ABR0EVF7_ZASCE</name>
<dbReference type="Proteomes" id="UP001305779">
    <property type="component" value="Unassembled WGS sequence"/>
</dbReference>
<evidence type="ECO:0000256" key="1">
    <source>
        <dbReference type="SAM" id="SignalP"/>
    </source>
</evidence>
<evidence type="ECO:0000313" key="2">
    <source>
        <dbReference type="EMBL" id="KAK4505477.1"/>
    </source>
</evidence>
<sequence>MQTPALLATLLATTTTALFSCNADQNAFPARAGKFIRICLPSPSGDFTDVSPLNVPCNEGPPVRFPYDQTQLEHTLIVYNGNGCDGDENDLDGARMEYDGQKRDLSGGDEGCGKRDHGISFKDLQRRARCPAFRMFMS</sequence>
<feature type="signal peptide" evidence="1">
    <location>
        <begin position="1"/>
        <end position="17"/>
    </location>
</feature>
<feature type="chain" id="PRO_5046027571" evidence="1">
    <location>
        <begin position="18"/>
        <end position="138"/>
    </location>
</feature>
<reference evidence="2 3" key="1">
    <citation type="journal article" date="2023" name="G3 (Bethesda)">
        <title>A chromosome-level genome assembly of Zasmidium syzygii isolated from banana leaves.</title>
        <authorList>
            <person name="van Westerhoven A.C."/>
            <person name="Mehrabi R."/>
            <person name="Talebi R."/>
            <person name="Steentjes M.B.F."/>
            <person name="Corcolon B."/>
            <person name="Chong P.A."/>
            <person name="Kema G.H.J."/>
            <person name="Seidl M.F."/>
        </authorList>
    </citation>
    <scope>NUCLEOTIDE SEQUENCE [LARGE SCALE GENOMIC DNA]</scope>
    <source>
        <strain evidence="2 3">P124</strain>
    </source>
</reference>
<dbReference type="EMBL" id="JAXOVC010000002">
    <property type="protein sequence ID" value="KAK4505477.1"/>
    <property type="molecule type" value="Genomic_DNA"/>
</dbReference>
<keyword evidence="1" id="KW-0732">Signal</keyword>
<gene>
    <name evidence="2" type="ORF">PRZ48_003440</name>
</gene>
<accession>A0ABR0EVF7</accession>
<protein>
    <submittedName>
        <fullName evidence="2">Uncharacterized protein</fullName>
    </submittedName>
</protein>